<dbReference type="InParanoid" id="U5HIZ2"/>
<evidence type="ECO:0000313" key="4">
    <source>
        <dbReference type="Proteomes" id="UP000017200"/>
    </source>
</evidence>
<sequence>MQAYKISSTSQVPPEDLDFMIAAMRDVTISAIMSMGAIPDILEAPTPLARTYDELQRYAVDTWSVFEPLARMNQSAETPKKISPNDPTASTTSLRTEHATSLPN</sequence>
<reference evidence="2 4" key="3">
    <citation type="journal article" date="2015" name="BMC Genomics">
        <title>Sex and parasites: genomic and transcriptomic analysis of Microbotryum lychnidis-dioicae, the biotrophic and plant-castrating anther smut fungus.</title>
        <authorList>
            <person name="Perlin M.H."/>
            <person name="Amselem J."/>
            <person name="Fontanillas E."/>
            <person name="Toh S.S."/>
            <person name="Chen Z."/>
            <person name="Goldberg J."/>
            <person name="Duplessis S."/>
            <person name="Henrissat B."/>
            <person name="Young S."/>
            <person name="Zeng Q."/>
            <person name="Aguileta G."/>
            <person name="Petit E."/>
            <person name="Badouin H."/>
            <person name="Andrews J."/>
            <person name="Razeeq D."/>
            <person name="Gabaldon T."/>
            <person name="Quesneville H."/>
            <person name="Giraud T."/>
            <person name="Hood M.E."/>
            <person name="Schultz D.J."/>
            <person name="Cuomo C.A."/>
        </authorList>
    </citation>
    <scope>NUCLEOTIDE SEQUENCE [LARGE SCALE GENOMIC DNA]</scope>
    <source>
        <strain evidence="2">P1A1 Lamole</strain>
        <strain evidence="4">p1A1 Lamole</strain>
    </source>
</reference>
<accession>U5HIZ2</accession>
<evidence type="ECO:0000313" key="2">
    <source>
        <dbReference type="EMBL" id="KDE02453.1"/>
    </source>
</evidence>
<evidence type="ECO:0000256" key="1">
    <source>
        <dbReference type="SAM" id="MobiDB-lite"/>
    </source>
</evidence>
<organism evidence="2">
    <name type="scientific">Microbotryum lychnidis-dioicae (strain p1A1 Lamole / MvSl-1064)</name>
    <name type="common">Anther smut fungus</name>
    <dbReference type="NCBI Taxonomy" id="683840"/>
    <lineage>
        <taxon>Eukaryota</taxon>
        <taxon>Fungi</taxon>
        <taxon>Dikarya</taxon>
        <taxon>Basidiomycota</taxon>
        <taxon>Pucciniomycotina</taxon>
        <taxon>Microbotryomycetes</taxon>
        <taxon>Microbotryales</taxon>
        <taxon>Microbotryaceae</taxon>
        <taxon>Microbotryum</taxon>
    </lineage>
</organism>
<dbReference type="EMBL" id="GL541821">
    <property type="protein sequence ID" value="KDE02453.1"/>
    <property type="molecule type" value="Genomic_DNA"/>
</dbReference>
<reference evidence="4" key="1">
    <citation type="submission" date="2010-11" db="EMBL/GenBank/DDBJ databases">
        <title>The genome sequence of Microbotryum violaceum strain p1A1 Lamole.</title>
        <authorList>
            <person name="Cuomo C."/>
            <person name="Perlin M."/>
            <person name="Young S.K."/>
            <person name="Zeng Q."/>
            <person name="Gargeya S."/>
            <person name="Alvarado L."/>
            <person name="Berlin A."/>
            <person name="Chapman S.B."/>
            <person name="Chen Z."/>
            <person name="Freedman E."/>
            <person name="Gellesch M."/>
            <person name="Goldberg J."/>
            <person name="Griggs A."/>
            <person name="Gujja S."/>
            <person name="Heilman E."/>
            <person name="Heiman D."/>
            <person name="Howarth C."/>
            <person name="Mehta T."/>
            <person name="Neiman D."/>
            <person name="Pearson M."/>
            <person name="Roberts A."/>
            <person name="Saif S."/>
            <person name="Shea T."/>
            <person name="Shenoy N."/>
            <person name="Sisk P."/>
            <person name="Stolte C."/>
            <person name="Sykes S."/>
            <person name="White J."/>
            <person name="Yandava C."/>
            <person name="Haas B."/>
            <person name="Nusbaum C."/>
            <person name="Birren B."/>
        </authorList>
    </citation>
    <scope>NUCLEOTIDE SEQUENCE [LARGE SCALE GENOMIC DNA]</scope>
    <source>
        <strain evidence="4">p1A1 Lamole</strain>
    </source>
</reference>
<proteinExistence type="predicted"/>
<reference evidence="3" key="4">
    <citation type="submission" date="2015-06" db="UniProtKB">
        <authorList>
            <consortium name="EnsemblFungi"/>
        </authorList>
    </citation>
    <scope>IDENTIFICATION</scope>
</reference>
<feature type="region of interest" description="Disordered" evidence="1">
    <location>
        <begin position="74"/>
        <end position="104"/>
    </location>
</feature>
<protein>
    <submittedName>
        <fullName evidence="2 3">Uncharacterized protein</fullName>
    </submittedName>
</protein>
<gene>
    <name evidence="2" type="ORF">MVLG_06988</name>
</gene>
<dbReference type="Proteomes" id="UP000017200">
    <property type="component" value="Unassembled WGS sequence"/>
</dbReference>
<dbReference type="AlphaFoldDB" id="U5HIZ2"/>
<dbReference type="STRING" id="683840.U5HIZ2"/>
<evidence type="ECO:0000313" key="3">
    <source>
        <dbReference type="EnsemblFungi" id="MVLG_06988T0"/>
    </source>
</evidence>
<dbReference type="EMBL" id="AEIJ01000970">
    <property type="status" value="NOT_ANNOTATED_CDS"/>
    <property type="molecule type" value="Genomic_DNA"/>
</dbReference>
<name>U5HIZ2_USTV1</name>
<dbReference type="OrthoDB" id="2530177at2759"/>
<feature type="compositionally biased region" description="Polar residues" evidence="1">
    <location>
        <begin position="85"/>
        <end position="104"/>
    </location>
</feature>
<keyword evidence="4" id="KW-1185">Reference proteome</keyword>
<dbReference type="EnsemblFungi" id="MVLG_06988T0">
    <property type="protein sequence ID" value="MVLG_06988T0"/>
    <property type="gene ID" value="MVLG_06988"/>
</dbReference>
<dbReference type="HOGENOM" id="CLU_2252070_0_0_1"/>
<reference evidence="2" key="2">
    <citation type="submission" date="2010-11" db="EMBL/GenBank/DDBJ databases">
        <authorList>
            <consortium name="The Broad Institute Genome Sequencing Platform"/>
            <person name="Earl A."/>
            <person name="Ward D."/>
            <person name="Feldgarden M."/>
            <person name="Gevers D."/>
            <person name="Butler R."/>
            <person name="Young S.K."/>
            <person name="Zeng Q."/>
            <person name="Gargeya S."/>
            <person name="Fitzgerald M."/>
            <person name="Haas B."/>
            <person name="Abouelleil A."/>
            <person name="Alvarado L."/>
            <person name="Arachchi H.M."/>
            <person name="Berlin A."/>
            <person name="Brown A."/>
            <person name="Chapman S.B."/>
            <person name="Chen Z."/>
            <person name="Dunbar C."/>
            <person name="Freedman E."/>
            <person name="Gearin G."/>
            <person name="Gellesch M."/>
            <person name="Goldberg J."/>
            <person name="Griggs A."/>
            <person name="Gujja S."/>
            <person name="Heilman E."/>
            <person name="Heiman D."/>
            <person name="Howarth C."/>
            <person name="Larson L."/>
            <person name="Lui A."/>
            <person name="MacDonald P.J.P."/>
            <person name="Mehta T."/>
            <person name="Montmayeur A."/>
            <person name="Murphy C."/>
            <person name="Neiman D."/>
            <person name="Pearson M."/>
            <person name="Priest M."/>
            <person name="Roberts A."/>
            <person name="Saif S."/>
            <person name="Shea T."/>
            <person name="Shenoy N."/>
            <person name="Sisk P."/>
            <person name="Stolte C."/>
            <person name="Sykes S."/>
            <person name="White J."/>
            <person name="Yandava C."/>
            <person name="Wortman J."/>
            <person name="Nusbaum C."/>
            <person name="Birren B."/>
        </authorList>
    </citation>
    <scope>NUCLEOTIDE SEQUENCE</scope>
    <source>
        <strain evidence="2">P1A1 Lamole</strain>
    </source>
</reference>